<reference evidence="3" key="1">
    <citation type="submission" date="2016-09" db="EMBL/GenBank/DDBJ databases">
        <authorList>
            <person name="Guldener U."/>
        </authorList>
    </citation>
    <scope>NUCLEOTIDE SEQUENCE [LARGE SCALE GENOMIC DNA]</scope>
    <source>
        <strain evidence="3">V64-1</strain>
    </source>
</reference>
<dbReference type="AlphaFoldDB" id="A0A2H3TQ30"/>
<proteinExistence type="predicted"/>
<sequence length="37" mass="4073">MDHTQPSLSAWPLCSETQPGSRSQGMQYTDSFATLTL</sequence>
<dbReference type="Proteomes" id="UP000219369">
    <property type="component" value="Unassembled WGS sequence"/>
</dbReference>
<accession>A0A2H3TQ30</accession>
<gene>
    <name evidence="2" type="ORF">FRV6_14876</name>
</gene>
<feature type="region of interest" description="Disordered" evidence="1">
    <location>
        <begin position="1"/>
        <end position="37"/>
    </location>
</feature>
<feature type="compositionally biased region" description="Polar residues" evidence="1">
    <location>
        <begin position="15"/>
        <end position="37"/>
    </location>
</feature>
<evidence type="ECO:0000256" key="1">
    <source>
        <dbReference type="SAM" id="MobiDB-lite"/>
    </source>
</evidence>
<dbReference type="EMBL" id="FMJY01000009">
    <property type="protein sequence ID" value="SCO90748.1"/>
    <property type="molecule type" value="Genomic_DNA"/>
</dbReference>
<evidence type="ECO:0000313" key="2">
    <source>
        <dbReference type="EMBL" id="SCO90748.1"/>
    </source>
</evidence>
<name>A0A2H3TQ30_FUSOX</name>
<protein>
    <submittedName>
        <fullName evidence="2">Uncharacterized protein</fullName>
    </submittedName>
</protein>
<evidence type="ECO:0000313" key="3">
    <source>
        <dbReference type="Proteomes" id="UP000219369"/>
    </source>
</evidence>
<organism evidence="2 3">
    <name type="scientific">Fusarium oxysporum</name>
    <name type="common">Fusarium vascular wilt</name>
    <dbReference type="NCBI Taxonomy" id="5507"/>
    <lineage>
        <taxon>Eukaryota</taxon>
        <taxon>Fungi</taxon>
        <taxon>Dikarya</taxon>
        <taxon>Ascomycota</taxon>
        <taxon>Pezizomycotina</taxon>
        <taxon>Sordariomycetes</taxon>
        <taxon>Hypocreomycetidae</taxon>
        <taxon>Hypocreales</taxon>
        <taxon>Nectriaceae</taxon>
        <taxon>Fusarium</taxon>
        <taxon>Fusarium oxysporum species complex</taxon>
    </lineage>
</organism>